<protein>
    <submittedName>
        <fullName evidence="2">Uncharacterized protein</fullName>
    </submittedName>
</protein>
<proteinExistence type="predicted"/>
<dbReference type="EMBL" id="JAGKQQ010000001">
    <property type="protein sequence ID" value="MBP3955819.1"/>
    <property type="molecule type" value="Genomic_DNA"/>
</dbReference>
<feature type="region of interest" description="Disordered" evidence="1">
    <location>
        <begin position="22"/>
        <end position="81"/>
    </location>
</feature>
<gene>
    <name evidence="2" type="ORF">J8F10_11040</name>
</gene>
<evidence type="ECO:0000313" key="2">
    <source>
        <dbReference type="EMBL" id="MBP3955819.1"/>
    </source>
</evidence>
<evidence type="ECO:0000256" key="1">
    <source>
        <dbReference type="SAM" id="MobiDB-lite"/>
    </source>
</evidence>
<evidence type="ECO:0000313" key="3">
    <source>
        <dbReference type="Proteomes" id="UP000676565"/>
    </source>
</evidence>
<comment type="caution">
    <text evidence="2">The sequence shown here is derived from an EMBL/GenBank/DDBJ whole genome shotgun (WGS) entry which is preliminary data.</text>
</comment>
<accession>A0ABS5BQ67</accession>
<name>A0ABS5BQ67_9BACT</name>
<reference evidence="2 3" key="1">
    <citation type="submission" date="2021-04" db="EMBL/GenBank/DDBJ databases">
        <authorList>
            <person name="Ivanova A."/>
        </authorList>
    </citation>
    <scope>NUCLEOTIDE SEQUENCE [LARGE SCALE GENOMIC DNA]</scope>
    <source>
        <strain evidence="2 3">G18</strain>
    </source>
</reference>
<keyword evidence="3" id="KW-1185">Reference proteome</keyword>
<sequence>MFVCAIFAGIVEDRLAHQIPQRGGEEEHAAHETAKYPARNTVERDARVALSGPTAERAPEPRGNGDQNCYPEGHPERDPLLFADPDVALLPVLERVGQTSKGITGHDFPGREASATELLNRKFVPREATRFGC</sequence>
<organism evidence="2 3">
    <name type="scientific">Gemmata palustris</name>
    <dbReference type="NCBI Taxonomy" id="2822762"/>
    <lineage>
        <taxon>Bacteria</taxon>
        <taxon>Pseudomonadati</taxon>
        <taxon>Planctomycetota</taxon>
        <taxon>Planctomycetia</taxon>
        <taxon>Gemmatales</taxon>
        <taxon>Gemmataceae</taxon>
        <taxon>Gemmata</taxon>
    </lineage>
</organism>
<dbReference type="Proteomes" id="UP000676565">
    <property type="component" value="Unassembled WGS sequence"/>
</dbReference>
<dbReference type="RefSeq" id="WP_210653878.1">
    <property type="nucleotide sequence ID" value="NZ_JAGKQQ010000001.1"/>
</dbReference>
<feature type="compositionally biased region" description="Basic and acidic residues" evidence="1">
    <location>
        <begin position="23"/>
        <end position="34"/>
    </location>
</feature>